<evidence type="ECO:0000256" key="1">
    <source>
        <dbReference type="SAM" id="SignalP"/>
    </source>
</evidence>
<comment type="caution">
    <text evidence="2">The sequence shown here is derived from an EMBL/GenBank/DDBJ whole genome shotgun (WGS) entry which is preliminary data.</text>
</comment>
<sequence length="255" mass="28636">MKNPPFTLAQLSSILSLLLLSSPSLAEEPEKAQVEESPFTAQTKLGFIYTENTSSSLSVNSALYLNYQQESWLHKASFESYYTDADNADDGANRYTVNTGSTYDFAEKTFVRGAARFENDLYGTYRKQWVLMTGLGVYLVNSDVVKTSISLGPGYRITQRQPFDSEYPDQMNYEVIASSTLDSAIVFSERLSMGATLDVAHGEENTHYNTKAYIKNTLMANLSLVFDVEYIYNTTVAEDQSPDEIYSTMSLSYEF</sequence>
<gene>
    <name evidence="2" type="ORF">APB76_00130</name>
</gene>
<dbReference type="RefSeq" id="WP_054963420.1">
    <property type="nucleotide sequence ID" value="NZ_LLEI02000006.1"/>
</dbReference>
<reference evidence="2 3" key="1">
    <citation type="journal article" date="2016" name="Syst. Appl. Microbiol.">
        <title>Vibrio bivalvicida sp. nov., a novel larval pathogen for bivalve molluscs reared in a hatchery.</title>
        <authorList>
            <person name="Dubert J."/>
            <person name="Romalde J.L."/>
            <person name="Prado S."/>
            <person name="Barja J.L."/>
        </authorList>
    </citation>
    <scope>NUCLEOTIDE SEQUENCE [LARGE SCALE GENOMIC DNA]</scope>
    <source>
        <strain evidence="2 3">605</strain>
    </source>
</reference>
<feature type="chain" id="PRO_5008079549" description="DUF481 domain-containing protein" evidence="1">
    <location>
        <begin position="27"/>
        <end position="255"/>
    </location>
</feature>
<dbReference type="Proteomes" id="UP000078406">
    <property type="component" value="Unassembled WGS sequence"/>
</dbReference>
<evidence type="ECO:0000313" key="3">
    <source>
        <dbReference type="Proteomes" id="UP000078406"/>
    </source>
</evidence>
<organism evidence="2 3">
    <name type="scientific">Vibrio bivalvicida</name>
    <dbReference type="NCBI Taxonomy" id="1276888"/>
    <lineage>
        <taxon>Bacteria</taxon>
        <taxon>Pseudomonadati</taxon>
        <taxon>Pseudomonadota</taxon>
        <taxon>Gammaproteobacteria</taxon>
        <taxon>Vibrionales</taxon>
        <taxon>Vibrionaceae</taxon>
        <taxon>Vibrio</taxon>
        <taxon>Vibrio oreintalis group</taxon>
    </lineage>
</organism>
<evidence type="ECO:0008006" key="4">
    <source>
        <dbReference type="Google" id="ProtNLM"/>
    </source>
</evidence>
<evidence type="ECO:0000313" key="2">
    <source>
        <dbReference type="EMBL" id="OAJ96209.1"/>
    </source>
</evidence>
<name>A0A177Y5S9_9VIBR</name>
<feature type="signal peptide" evidence="1">
    <location>
        <begin position="1"/>
        <end position="26"/>
    </location>
</feature>
<proteinExistence type="predicted"/>
<dbReference type="EMBL" id="LLEI02000006">
    <property type="protein sequence ID" value="OAJ96209.1"/>
    <property type="molecule type" value="Genomic_DNA"/>
</dbReference>
<protein>
    <recommendedName>
        <fullName evidence="4">DUF481 domain-containing protein</fullName>
    </recommendedName>
</protein>
<keyword evidence="1" id="KW-0732">Signal</keyword>
<accession>A0A177Y5S9</accession>
<dbReference type="AlphaFoldDB" id="A0A177Y5S9"/>
<dbReference type="InterPro" id="IPR007433">
    <property type="entry name" value="DUF481"/>
</dbReference>
<dbReference type="Pfam" id="PF04338">
    <property type="entry name" value="DUF481"/>
    <property type="match status" value="1"/>
</dbReference>